<evidence type="ECO:0000256" key="1">
    <source>
        <dbReference type="ARBA" id="ARBA00022801"/>
    </source>
</evidence>
<accession>A0AAJ6QNK0</accession>
<dbReference type="InterPro" id="IPR050645">
    <property type="entry name" value="Histidine_acid_phosphatase"/>
</dbReference>
<dbReference type="Proteomes" id="UP000694867">
    <property type="component" value="Unplaced"/>
</dbReference>
<evidence type="ECO:0000313" key="4">
    <source>
        <dbReference type="RefSeq" id="XP_003738740.1"/>
    </source>
</evidence>
<dbReference type="KEGG" id="goe:100900716"/>
<dbReference type="AlphaFoldDB" id="A0AAJ6QNK0"/>
<feature type="chain" id="PRO_5042461828" evidence="2">
    <location>
        <begin position="24"/>
        <end position="406"/>
    </location>
</feature>
<dbReference type="SUPFAM" id="SSF53254">
    <property type="entry name" value="Phosphoglycerate mutase-like"/>
    <property type="match status" value="1"/>
</dbReference>
<protein>
    <submittedName>
        <fullName evidence="4">Uncharacterized protein LOC100900716</fullName>
    </submittedName>
</protein>
<keyword evidence="2" id="KW-0732">Signal</keyword>
<organism evidence="3 4">
    <name type="scientific">Galendromus occidentalis</name>
    <name type="common">western predatory mite</name>
    <dbReference type="NCBI Taxonomy" id="34638"/>
    <lineage>
        <taxon>Eukaryota</taxon>
        <taxon>Metazoa</taxon>
        <taxon>Ecdysozoa</taxon>
        <taxon>Arthropoda</taxon>
        <taxon>Chelicerata</taxon>
        <taxon>Arachnida</taxon>
        <taxon>Acari</taxon>
        <taxon>Parasitiformes</taxon>
        <taxon>Mesostigmata</taxon>
        <taxon>Gamasina</taxon>
        <taxon>Phytoseioidea</taxon>
        <taxon>Phytoseiidae</taxon>
        <taxon>Typhlodrominae</taxon>
        <taxon>Galendromus</taxon>
    </lineage>
</organism>
<dbReference type="Gene3D" id="3.40.50.1240">
    <property type="entry name" value="Phosphoglycerate mutase-like"/>
    <property type="match status" value="1"/>
</dbReference>
<keyword evidence="1" id="KW-0378">Hydrolase</keyword>
<reference evidence="4" key="1">
    <citation type="submission" date="2025-08" db="UniProtKB">
        <authorList>
            <consortium name="RefSeq"/>
        </authorList>
    </citation>
    <scope>IDENTIFICATION</scope>
</reference>
<evidence type="ECO:0000313" key="3">
    <source>
        <dbReference type="Proteomes" id="UP000694867"/>
    </source>
</evidence>
<dbReference type="PANTHER" id="PTHR11567">
    <property type="entry name" value="ACID PHOSPHATASE-RELATED"/>
    <property type="match status" value="1"/>
</dbReference>
<dbReference type="RefSeq" id="XP_003738740.1">
    <property type="nucleotide sequence ID" value="XM_003738692.2"/>
</dbReference>
<feature type="signal peptide" evidence="2">
    <location>
        <begin position="1"/>
        <end position="23"/>
    </location>
</feature>
<dbReference type="InterPro" id="IPR029033">
    <property type="entry name" value="His_PPase_superfam"/>
</dbReference>
<proteinExistence type="predicted"/>
<dbReference type="GeneID" id="100900716"/>
<dbReference type="PANTHER" id="PTHR11567:SF110">
    <property type="entry name" value="2-PHOSPHOXYLOSE PHOSPHATASE 1"/>
    <property type="match status" value="1"/>
</dbReference>
<gene>
    <name evidence="4" type="primary">LOC100900716</name>
</gene>
<keyword evidence="3" id="KW-1185">Reference proteome</keyword>
<dbReference type="GO" id="GO:0016791">
    <property type="term" value="F:phosphatase activity"/>
    <property type="evidence" value="ECO:0007669"/>
    <property type="project" value="TreeGrafter"/>
</dbReference>
<sequence>MGFCQPKLRLILSIFLLAGLASANIIKDARLCDVSPSENEIAKESERSRKAQVNVDPAGYTLSHVVILSRHSIRAPQRIDNKLIKTESFPLGLGYSTKIGNRFSVKVGKIWREFYGDFVKNTNIRQTWIRSSSYIRCAETQQLALGQMLPPDDEFSFGHPTQPIIAIKLPIGNDVNVETCDVPAPQSLPELDELTDPALTSDGFSTFGEFVKFVTDKTGYLPNETAYFEPIIDGIYCSKYNQLPIPRWAEEKWRSLDFAMRKLSHDYWINEIPYYGNYIGKFLASRLSTFANGPYQHRFSFLSYHDTSIQAVLKALGNDPVELYPGFLAALHFQVYRRDSDGELFVRAMYHQGATPELEYRDAEEIRIEACPFPSCTLKDLASKLSHIYDDVDRSPCSRIDFTALL</sequence>
<evidence type="ECO:0000256" key="2">
    <source>
        <dbReference type="SAM" id="SignalP"/>
    </source>
</evidence>
<name>A0AAJ6QNK0_9ACAR</name>